<evidence type="ECO:0000259" key="6">
    <source>
        <dbReference type="PROSITE" id="PS51007"/>
    </source>
</evidence>
<sequence length="280" mass="30144">MTTISILVSVAGILSVTAQAETPVERGHYLVEGVLTCGNCHSPRGPGGVIDSTKLYSGGPQTWDEPTFTVRGANITPDAASGIGKWSDDDIKKALSEGIRPSGGPLAPIMPYGFYKIFTTGDLEAIVAYLRSVPAVSNAVQPPIYKAALHVDTPPGADKPMTEADLRDPVRHGFYLVTVAHCMECHTPRVNDRLDFANLGKGGQTFRGPWGETMSRNITSHPEKGIGAWSDDDIKRAITQGIRKDGSHLKPPMGFAWYARMTDADLGDIVAYLRTVPARE</sequence>
<dbReference type="InterPro" id="IPR036909">
    <property type="entry name" value="Cyt_c-like_dom_sf"/>
</dbReference>
<comment type="caution">
    <text evidence="7">The sequence shown here is derived from an EMBL/GenBank/DDBJ whole genome shotgun (WGS) entry which is preliminary data.</text>
</comment>
<gene>
    <name evidence="7" type="ORF">JQ615_22765</name>
</gene>
<reference evidence="8" key="1">
    <citation type="journal article" date="2021" name="ISME J.">
        <title>Evolutionary origin and ecological implication of a unique nif island in free-living Bradyrhizobium lineages.</title>
        <authorList>
            <person name="Tao J."/>
        </authorList>
    </citation>
    <scope>NUCLEOTIDE SEQUENCE [LARGE SCALE GENOMIC DNA]</scope>
    <source>
        <strain evidence="8">SZCCT0434</strain>
    </source>
</reference>
<keyword evidence="5" id="KW-0732">Signal</keyword>
<accession>A0ABS5FNJ1</accession>
<dbReference type="PANTHER" id="PTHR35008:SF4">
    <property type="entry name" value="BLL4482 PROTEIN"/>
    <property type="match status" value="1"/>
</dbReference>
<dbReference type="PROSITE" id="PS51007">
    <property type="entry name" value="CYTC"/>
    <property type="match status" value="2"/>
</dbReference>
<evidence type="ECO:0000256" key="4">
    <source>
        <dbReference type="PROSITE-ProRule" id="PRU00433"/>
    </source>
</evidence>
<feature type="domain" description="Cytochrome c" evidence="6">
    <location>
        <begin position="168"/>
        <end position="277"/>
    </location>
</feature>
<dbReference type="EMBL" id="JAFCJH010000024">
    <property type="protein sequence ID" value="MBR0798219.1"/>
    <property type="molecule type" value="Genomic_DNA"/>
</dbReference>
<keyword evidence="1 4" id="KW-0349">Heme</keyword>
<keyword evidence="2 4" id="KW-0479">Metal-binding</keyword>
<evidence type="ECO:0000256" key="5">
    <source>
        <dbReference type="SAM" id="SignalP"/>
    </source>
</evidence>
<evidence type="ECO:0000256" key="3">
    <source>
        <dbReference type="ARBA" id="ARBA00023004"/>
    </source>
</evidence>
<organism evidence="7 8">
    <name type="scientific">Bradyrhizobium jicamae</name>
    <dbReference type="NCBI Taxonomy" id="280332"/>
    <lineage>
        <taxon>Bacteria</taxon>
        <taxon>Pseudomonadati</taxon>
        <taxon>Pseudomonadota</taxon>
        <taxon>Alphaproteobacteria</taxon>
        <taxon>Hyphomicrobiales</taxon>
        <taxon>Nitrobacteraceae</taxon>
        <taxon>Bradyrhizobium</taxon>
    </lineage>
</organism>
<dbReference type="Gene3D" id="1.10.760.10">
    <property type="entry name" value="Cytochrome c-like domain"/>
    <property type="match status" value="2"/>
</dbReference>
<feature type="signal peptide" evidence="5">
    <location>
        <begin position="1"/>
        <end position="20"/>
    </location>
</feature>
<evidence type="ECO:0000256" key="2">
    <source>
        <dbReference type="ARBA" id="ARBA00022723"/>
    </source>
</evidence>
<dbReference type="InterPro" id="IPR051459">
    <property type="entry name" value="Cytochrome_c-type_DH"/>
</dbReference>
<proteinExistence type="predicted"/>
<dbReference type="SUPFAM" id="SSF46626">
    <property type="entry name" value="Cytochrome c"/>
    <property type="match status" value="2"/>
</dbReference>
<name>A0ABS5FNJ1_9BRAD</name>
<dbReference type="Proteomes" id="UP001315278">
    <property type="component" value="Unassembled WGS sequence"/>
</dbReference>
<evidence type="ECO:0000256" key="1">
    <source>
        <dbReference type="ARBA" id="ARBA00022617"/>
    </source>
</evidence>
<dbReference type="InterPro" id="IPR009056">
    <property type="entry name" value="Cyt_c-like_dom"/>
</dbReference>
<keyword evidence="8" id="KW-1185">Reference proteome</keyword>
<evidence type="ECO:0000313" key="7">
    <source>
        <dbReference type="EMBL" id="MBR0798219.1"/>
    </source>
</evidence>
<feature type="domain" description="Cytochrome c" evidence="6">
    <location>
        <begin position="22"/>
        <end position="134"/>
    </location>
</feature>
<feature type="chain" id="PRO_5045324125" evidence="5">
    <location>
        <begin position="21"/>
        <end position="280"/>
    </location>
</feature>
<evidence type="ECO:0000313" key="8">
    <source>
        <dbReference type="Proteomes" id="UP001315278"/>
    </source>
</evidence>
<dbReference type="PANTHER" id="PTHR35008">
    <property type="entry name" value="BLL4482 PROTEIN-RELATED"/>
    <property type="match status" value="1"/>
</dbReference>
<keyword evidence="3 4" id="KW-0408">Iron</keyword>
<dbReference type="Pfam" id="PF00034">
    <property type="entry name" value="Cytochrom_C"/>
    <property type="match status" value="1"/>
</dbReference>
<protein>
    <submittedName>
        <fullName evidence="7">C-type cytochrome</fullName>
    </submittedName>
</protein>